<keyword evidence="9 13" id="KW-0238">DNA-binding</keyword>
<keyword evidence="2 13" id="KW-0963">Cytoplasm</keyword>
<dbReference type="Gene3D" id="3.30.420.10">
    <property type="entry name" value="Ribonuclease H-like superfamily/Ribonuclease H"/>
    <property type="match status" value="1"/>
</dbReference>
<dbReference type="InterPro" id="IPR002176">
    <property type="entry name" value="X-over_junc_endoDNase_RuvC"/>
</dbReference>
<dbReference type="EC" id="3.1.21.10" evidence="13 14"/>
<evidence type="ECO:0000256" key="12">
    <source>
        <dbReference type="ARBA" id="ARBA00029354"/>
    </source>
</evidence>
<feature type="compositionally biased region" description="Basic and acidic residues" evidence="15">
    <location>
        <begin position="177"/>
        <end position="186"/>
    </location>
</feature>
<comment type="catalytic activity">
    <reaction evidence="12 13">
        <text>Endonucleolytic cleavage at a junction such as a reciprocal single-stranded crossover between two homologous DNA duplexes (Holliday junction).</text>
        <dbReference type="EC" id="3.1.21.10"/>
    </reaction>
</comment>
<dbReference type="SUPFAM" id="SSF53098">
    <property type="entry name" value="Ribonuclease H-like"/>
    <property type="match status" value="1"/>
</dbReference>
<dbReference type="EMBL" id="JAAZNV010000007">
    <property type="protein sequence ID" value="NMB91559.1"/>
    <property type="molecule type" value="Genomic_DNA"/>
</dbReference>
<gene>
    <name evidence="13 16" type="primary">ruvC</name>
    <name evidence="16" type="ORF">GYA37_01775</name>
</gene>
<dbReference type="HAMAP" id="MF_00034">
    <property type="entry name" value="RuvC"/>
    <property type="match status" value="1"/>
</dbReference>
<accession>A0A7X9E6S8</accession>
<comment type="subunit">
    <text evidence="13">Homodimer which binds Holliday junction (HJ) DNA. The HJ becomes 2-fold symmetrical on binding to RuvC with unstacked arms; it has a different conformation from HJ DNA in complex with RuvA. In the full resolvosome a probable DNA-RuvA(4)-RuvB(12)-RuvC(2) complex forms which resolves the HJ.</text>
</comment>
<comment type="similarity">
    <text evidence="1 13">Belongs to the RuvC family.</text>
</comment>
<feature type="active site" evidence="13">
    <location>
        <position position="68"/>
    </location>
</feature>
<dbReference type="InterPro" id="IPR012337">
    <property type="entry name" value="RNaseH-like_sf"/>
</dbReference>
<dbReference type="Pfam" id="PF02075">
    <property type="entry name" value="RuvC"/>
    <property type="match status" value="1"/>
</dbReference>
<keyword evidence="8 13" id="KW-0460">Magnesium</keyword>
<name>A0A7X9E6S8_UNCKA</name>
<comment type="caution">
    <text evidence="16">The sequence shown here is derived from an EMBL/GenBank/DDBJ whole genome shotgun (WGS) entry which is preliminary data.</text>
</comment>
<organism evidence="16 17">
    <name type="scientific">candidate division WWE3 bacterium</name>
    <dbReference type="NCBI Taxonomy" id="2053526"/>
    <lineage>
        <taxon>Bacteria</taxon>
        <taxon>Katanobacteria</taxon>
    </lineage>
</organism>
<keyword evidence="5 13" id="KW-0255">Endonuclease</keyword>
<dbReference type="GO" id="GO:0008821">
    <property type="term" value="F:crossover junction DNA endonuclease activity"/>
    <property type="evidence" value="ECO:0007669"/>
    <property type="project" value="UniProtKB-UniRule"/>
</dbReference>
<keyword evidence="3 13" id="KW-0540">Nuclease</keyword>
<feature type="binding site" evidence="13">
    <location>
        <position position="7"/>
    </location>
    <ligand>
        <name>Mg(2+)</name>
        <dbReference type="ChEBI" id="CHEBI:18420"/>
        <label>1</label>
    </ligand>
</feature>
<dbReference type="PANTHER" id="PTHR30194:SF3">
    <property type="entry name" value="CROSSOVER JUNCTION ENDODEOXYRIBONUCLEASE RUVC"/>
    <property type="match status" value="1"/>
</dbReference>
<evidence type="ECO:0000256" key="15">
    <source>
        <dbReference type="SAM" id="MobiDB-lite"/>
    </source>
</evidence>
<dbReference type="GO" id="GO:0006310">
    <property type="term" value="P:DNA recombination"/>
    <property type="evidence" value="ECO:0007669"/>
    <property type="project" value="UniProtKB-UniRule"/>
</dbReference>
<dbReference type="InterPro" id="IPR036397">
    <property type="entry name" value="RNaseH_sf"/>
</dbReference>
<evidence type="ECO:0000313" key="16">
    <source>
        <dbReference type="EMBL" id="NMB91559.1"/>
    </source>
</evidence>
<evidence type="ECO:0000256" key="8">
    <source>
        <dbReference type="ARBA" id="ARBA00022842"/>
    </source>
</evidence>
<comment type="function">
    <text evidence="13">The RuvA-RuvB-RuvC complex processes Holliday junction (HJ) DNA during genetic recombination and DNA repair. Endonuclease that resolves HJ intermediates. Cleaves cruciform DNA by making single-stranded nicks across the HJ at symmetrical positions within the homologous arms, yielding a 5'-phosphate and a 3'-hydroxyl group; requires a central core of homology in the junction. The consensus cleavage sequence is 5'-(A/T)TT(C/G)-3'. Cleavage occurs on the 3'-side of the TT dinucleotide at the point of strand exchange. HJ branch migration catalyzed by RuvA-RuvB allows RuvC to scan DNA until it finds its consensus sequence, where it cleaves and resolves the cruciform DNA.</text>
</comment>
<dbReference type="Proteomes" id="UP000590542">
    <property type="component" value="Unassembled WGS sequence"/>
</dbReference>
<evidence type="ECO:0000313" key="17">
    <source>
        <dbReference type="Proteomes" id="UP000590542"/>
    </source>
</evidence>
<feature type="active site" evidence="13">
    <location>
        <position position="7"/>
    </location>
</feature>
<keyword evidence="11 13" id="KW-0234">DNA repair</keyword>
<dbReference type="NCBIfam" id="NF000711">
    <property type="entry name" value="PRK00039.2-1"/>
    <property type="match status" value="1"/>
</dbReference>
<evidence type="ECO:0000256" key="10">
    <source>
        <dbReference type="ARBA" id="ARBA00023172"/>
    </source>
</evidence>
<dbReference type="FunFam" id="3.30.420.10:FF:000002">
    <property type="entry name" value="Crossover junction endodeoxyribonuclease RuvC"/>
    <property type="match status" value="1"/>
</dbReference>
<evidence type="ECO:0000256" key="14">
    <source>
        <dbReference type="NCBIfam" id="TIGR00228"/>
    </source>
</evidence>
<evidence type="ECO:0000256" key="4">
    <source>
        <dbReference type="ARBA" id="ARBA00022723"/>
    </source>
</evidence>
<dbReference type="AlphaFoldDB" id="A0A7X9E6S8"/>
<feature type="binding site" evidence="13">
    <location>
        <position position="141"/>
    </location>
    <ligand>
        <name>Mg(2+)</name>
        <dbReference type="ChEBI" id="CHEBI:18420"/>
        <label>1</label>
    </ligand>
</feature>
<dbReference type="PRINTS" id="PR00696">
    <property type="entry name" value="RSOLVASERUVC"/>
</dbReference>
<keyword evidence="7 13" id="KW-0378">Hydrolase</keyword>
<evidence type="ECO:0000256" key="2">
    <source>
        <dbReference type="ARBA" id="ARBA00022490"/>
    </source>
</evidence>
<dbReference type="GO" id="GO:0000287">
    <property type="term" value="F:magnesium ion binding"/>
    <property type="evidence" value="ECO:0007669"/>
    <property type="project" value="UniProtKB-UniRule"/>
</dbReference>
<proteinExistence type="inferred from homology"/>
<comment type="cofactor">
    <cofactor evidence="13">
        <name>Mg(2+)</name>
        <dbReference type="ChEBI" id="CHEBI:18420"/>
    </cofactor>
    <text evidence="13">Binds 2 Mg(2+) ion per subunit.</text>
</comment>
<dbReference type="GO" id="GO:0005737">
    <property type="term" value="C:cytoplasm"/>
    <property type="evidence" value="ECO:0007669"/>
    <property type="project" value="UniProtKB-SubCell"/>
</dbReference>
<feature type="region of interest" description="Disordered" evidence="15">
    <location>
        <begin position="163"/>
        <end position="186"/>
    </location>
</feature>
<evidence type="ECO:0000256" key="5">
    <source>
        <dbReference type="ARBA" id="ARBA00022759"/>
    </source>
</evidence>
<reference evidence="16 17" key="1">
    <citation type="journal article" date="2020" name="Biotechnol. Biofuels">
        <title>New insights from the biogas microbiome by comprehensive genome-resolved metagenomics of nearly 1600 species originating from multiple anaerobic digesters.</title>
        <authorList>
            <person name="Campanaro S."/>
            <person name="Treu L."/>
            <person name="Rodriguez-R L.M."/>
            <person name="Kovalovszki A."/>
            <person name="Ziels R.M."/>
            <person name="Maus I."/>
            <person name="Zhu X."/>
            <person name="Kougias P.G."/>
            <person name="Basile A."/>
            <person name="Luo G."/>
            <person name="Schluter A."/>
            <person name="Konstantinidis K.T."/>
            <person name="Angelidaki I."/>
        </authorList>
    </citation>
    <scope>NUCLEOTIDE SEQUENCE [LARGE SCALE GENOMIC DNA]</scope>
    <source>
        <strain evidence="16">AS27yjCOA_202</strain>
    </source>
</reference>
<sequence>MIILGIDPGTARMGYGVIKEGKGSKLTLIESDVLVTHPDLTPENRLKFLFNNLNSIIKKHKPDVMVIERLFFNTNAKTAIAVGQARGICMLAAANRKVKVCDYTALEAKLVLTGYGRSDKKAMQEAVKNVFHLNSQVKSDDANDAVAMALCYVKKNGIGKLKAGESLKRKKSKRKDKPSETPSKKK</sequence>
<dbReference type="CDD" id="cd16962">
    <property type="entry name" value="RuvC"/>
    <property type="match status" value="1"/>
</dbReference>
<evidence type="ECO:0000256" key="9">
    <source>
        <dbReference type="ARBA" id="ARBA00023125"/>
    </source>
</evidence>
<evidence type="ECO:0000256" key="11">
    <source>
        <dbReference type="ARBA" id="ARBA00023204"/>
    </source>
</evidence>
<dbReference type="GO" id="GO:0048476">
    <property type="term" value="C:Holliday junction resolvase complex"/>
    <property type="evidence" value="ECO:0007669"/>
    <property type="project" value="UniProtKB-UniRule"/>
</dbReference>
<dbReference type="PANTHER" id="PTHR30194">
    <property type="entry name" value="CROSSOVER JUNCTION ENDODEOXYRIBONUCLEASE RUVC"/>
    <property type="match status" value="1"/>
</dbReference>
<evidence type="ECO:0000256" key="1">
    <source>
        <dbReference type="ARBA" id="ARBA00009518"/>
    </source>
</evidence>
<keyword evidence="4 13" id="KW-0479">Metal-binding</keyword>
<feature type="active site" evidence="13">
    <location>
        <position position="141"/>
    </location>
</feature>
<evidence type="ECO:0000256" key="3">
    <source>
        <dbReference type="ARBA" id="ARBA00022722"/>
    </source>
</evidence>
<keyword evidence="6 13" id="KW-0227">DNA damage</keyword>
<keyword evidence="10 13" id="KW-0233">DNA recombination</keyword>
<evidence type="ECO:0000256" key="7">
    <source>
        <dbReference type="ARBA" id="ARBA00022801"/>
    </source>
</evidence>
<evidence type="ECO:0000256" key="6">
    <source>
        <dbReference type="ARBA" id="ARBA00022763"/>
    </source>
</evidence>
<dbReference type="NCBIfam" id="TIGR00228">
    <property type="entry name" value="ruvC"/>
    <property type="match status" value="1"/>
</dbReference>
<protein>
    <recommendedName>
        <fullName evidence="13 14">Crossover junction endodeoxyribonuclease RuvC</fullName>
        <ecNumber evidence="13 14">3.1.21.10</ecNumber>
    </recommendedName>
    <alternativeName>
        <fullName evidence="13">Holliday junction nuclease RuvC</fullName>
    </alternativeName>
    <alternativeName>
        <fullName evidence="13">Holliday junction resolvase RuvC</fullName>
    </alternativeName>
</protein>
<comment type="subcellular location">
    <subcellularLocation>
        <location evidence="13">Cytoplasm</location>
    </subcellularLocation>
</comment>
<feature type="binding site" evidence="13">
    <location>
        <position position="68"/>
    </location>
    <ligand>
        <name>Mg(2+)</name>
        <dbReference type="ChEBI" id="CHEBI:18420"/>
        <label>2</label>
    </ligand>
</feature>
<dbReference type="GO" id="GO:0006281">
    <property type="term" value="P:DNA repair"/>
    <property type="evidence" value="ECO:0007669"/>
    <property type="project" value="UniProtKB-UniRule"/>
</dbReference>
<dbReference type="GO" id="GO:0003677">
    <property type="term" value="F:DNA binding"/>
    <property type="evidence" value="ECO:0007669"/>
    <property type="project" value="UniProtKB-KW"/>
</dbReference>
<evidence type="ECO:0000256" key="13">
    <source>
        <dbReference type="HAMAP-Rule" id="MF_00034"/>
    </source>
</evidence>